<evidence type="ECO:0000256" key="7">
    <source>
        <dbReference type="ARBA" id="ARBA00022989"/>
    </source>
</evidence>
<evidence type="ECO:0000256" key="11">
    <source>
        <dbReference type="SAM" id="Phobius"/>
    </source>
</evidence>
<dbReference type="PROSITE" id="PS50157">
    <property type="entry name" value="ZINC_FINGER_C2H2_2"/>
    <property type="match status" value="1"/>
</dbReference>
<keyword evidence="8 11" id="KW-0472">Membrane</keyword>
<reference evidence="13" key="1">
    <citation type="submission" date="2022-12" db="EMBL/GenBank/DDBJ databases">
        <title>Genome assemblies of Blomia tropicalis.</title>
        <authorList>
            <person name="Cui Y."/>
        </authorList>
    </citation>
    <scope>NUCLEOTIDE SEQUENCE</scope>
    <source>
        <tissue evidence="13">Adult mites</tissue>
    </source>
</reference>
<dbReference type="PANTHER" id="PTHR23057:SF0">
    <property type="entry name" value="JUXTAPOSED WITH ANOTHER ZINC FINGER PROTEIN 1"/>
    <property type="match status" value="1"/>
</dbReference>
<feature type="compositionally biased region" description="Low complexity" evidence="10">
    <location>
        <begin position="287"/>
        <end position="298"/>
    </location>
</feature>
<proteinExistence type="predicted"/>
<keyword evidence="6" id="KW-0862">Zinc</keyword>
<evidence type="ECO:0000256" key="9">
    <source>
        <dbReference type="PROSITE-ProRule" id="PRU00042"/>
    </source>
</evidence>
<keyword evidence="7 11" id="KW-1133">Transmembrane helix</keyword>
<dbReference type="AlphaFoldDB" id="A0A9Q0MDL1"/>
<organism evidence="13 14">
    <name type="scientific">Blomia tropicalis</name>
    <name type="common">Mite</name>
    <dbReference type="NCBI Taxonomy" id="40697"/>
    <lineage>
        <taxon>Eukaryota</taxon>
        <taxon>Metazoa</taxon>
        <taxon>Ecdysozoa</taxon>
        <taxon>Arthropoda</taxon>
        <taxon>Chelicerata</taxon>
        <taxon>Arachnida</taxon>
        <taxon>Acari</taxon>
        <taxon>Acariformes</taxon>
        <taxon>Sarcoptiformes</taxon>
        <taxon>Astigmata</taxon>
        <taxon>Glycyphagoidea</taxon>
        <taxon>Echimyopodidae</taxon>
        <taxon>Blomia</taxon>
    </lineage>
</organism>
<feature type="region of interest" description="Disordered" evidence="10">
    <location>
        <begin position="88"/>
        <end position="139"/>
    </location>
</feature>
<dbReference type="Gene3D" id="3.30.160.60">
    <property type="entry name" value="Classic Zinc Finger"/>
    <property type="match status" value="1"/>
</dbReference>
<feature type="transmembrane region" description="Helical" evidence="11">
    <location>
        <begin position="380"/>
        <end position="403"/>
    </location>
</feature>
<dbReference type="Pfam" id="PF00335">
    <property type="entry name" value="Tetraspanin"/>
    <property type="match status" value="1"/>
</dbReference>
<evidence type="ECO:0000313" key="13">
    <source>
        <dbReference type="EMBL" id="KAJ6223966.1"/>
    </source>
</evidence>
<keyword evidence="14" id="KW-1185">Reference proteome</keyword>
<dbReference type="InterPro" id="IPR051580">
    <property type="entry name" value="ZnF-Chromatin_assoc"/>
</dbReference>
<comment type="subcellular location">
    <subcellularLocation>
        <location evidence="1">Membrane</location>
        <topology evidence="1">Multi-pass membrane protein</topology>
    </subcellularLocation>
</comment>
<dbReference type="Proteomes" id="UP001142055">
    <property type="component" value="Chromosome 1"/>
</dbReference>
<evidence type="ECO:0000256" key="6">
    <source>
        <dbReference type="ARBA" id="ARBA00022833"/>
    </source>
</evidence>
<dbReference type="SMART" id="SM00355">
    <property type="entry name" value="ZnF_C2H2"/>
    <property type="match status" value="2"/>
</dbReference>
<dbReference type="InterPro" id="IPR013087">
    <property type="entry name" value="Znf_C2H2_type"/>
</dbReference>
<protein>
    <recommendedName>
        <fullName evidence="12">C2H2-type domain-containing protein</fullName>
    </recommendedName>
</protein>
<evidence type="ECO:0000256" key="3">
    <source>
        <dbReference type="ARBA" id="ARBA00022723"/>
    </source>
</evidence>
<name>A0A9Q0MDL1_BLOTA</name>
<sequence length="549" mass="60725">MFTVERVRVEARPKSFKDVDEQTRRVVGDGDEARCGSRGRTEEDDEGERHIEEYHVDLEPISLDAIGNTTCLPVSCILRLCSNRDESSIDLSSNTQNNNNESHIRKSINSPPVSLSTTPTGSELDGEDADSDSGQSSIDSWATANMNNATNNLLKYHQIMGSTVSTPNLDENNNNNTNSTKFLNGTAAGKEHREFICAISGCTKRYRNSNSLSHHRRSAHRFNNNAIITPKPTADESNKKIYNCFCGKTYKTSHGLKNHCNNHHGTNQTANAQGVNGSLCNSKAIHNSIHNNNNVNGNNHHHHQHHPNNQASNAASAVDIKPEFSSFVQMNSSPAIGTSKSSSTIKETLLNSITKAKVTIPNSSTMNGKISNAIGRVPEVANGTLVCAIFLFMLSLLGFVGTVKHHQVILFFYMVILFVLFLGQFGISCILLASTTEQQHELVQNHWNSSTIEGRQRFQQNFDCCGFHTDDSKSSILCPSVRCCQSDYQMGQCVQCDPCEIKMQQTMADAFNVFGWLGLLFSLTQFAGVWLTIRFRNQKNPRANSNAFL</sequence>
<keyword evidence="2 11" id="KW-0812">Transmembrane</keyword>
<keyword evidence="3" id="KW-0479">Metal-binding</keyword>
<evidence type="ECO:0000256" key="8">
    <source>
        <dbReference type="ARBA" id="ARBA00023136"/>
    </source>
</evidence>
<evidence type="ECO:0000256" key="5">
    <source>
        <dbReference type="ARBA" id="ARBA00022771"/>
    </source>
</evidence>
<feature type="domain" description="C2H2-type" evidence="12">
    <location>
        <begin position="195"/>
        <end position="225"/>
    </location>
</feature>
<feature type="compositionally biased region" description="Polar residues" evidence="10">
    <location>
        <begin position="89"/>
        <end position="121"/>
    </location>
</feature>
<dbReference type="GO" id="GO:0016020">
    <property type="term" value="C:membrane"/>
    <property type="evidence" value="ECO:0007669"/>
    <property type="project" value="UniProtKB-SubCell"/>
</dbReference>
<dbReference type="EMBL" id="JAPWDV010000001">
    <property type="protein sequence ID" value="KAJ6223966.1"/>
    <property type="molecule type" value="Genomic_DNA"/>
</dbReference>
<evidence type="ECO:0000256" key="10">
    <source>
        <dbReference type="SAM" id="MobiDB-lite"/>
    </source>
</evidence>
<evidence type="ECO:0000313" key="14">
    <source>
        <dbReference type="Proteomes" id="UP001142055"/>
    </source>
</evidence>
<dbReference type="PANTHER" id="PTHR23057">
    <property type="entry name" value="JUXTAPOSED WITH ANOTHER ZINC FINGER PROTEIN 1"/>
    <property type="match status" value="1"/>
</dbReference>
<comment type="caution">
    <text evidence="13">The sequence shown here is derived from an EMBL/GenBank/DDBJ whole genome shotgun (WGS) entry which is preliminary data.</text>
</comment>
<evidence type="ECO:0000256" key="2">
    <source>
        <dbReference type="ARBA" id="ARBA00022692"/>
    </source>
</evidence>
<dbReference type="GO" id="GO:0005634">
    <property type="term" value="C:nucleus"/>
    <property type="evidence" value="ECO:0007669"/>
    <property type="project" value="TreeGrafter"/>
</dbReference>
<evidence type="ECO:0000256" key="4">
    <source>
        <dbReference type="ARBA" id="ARBA00022737"/>
    </source>
</evidence>
<feature type="transmembrane region" description="Helical" evidence="11">
    <location>
        <begin position="410"/>
        <end position="433"/>
    </location>
</feature>
<evidence type="ECO:0000256" key="1">
    <source>
        <dbReference type="ARBA" id="ARBA00004141"/>
    </source>
</evidence>
<feature type="region of interest" description="Disordered" evidence="10">
    <location>
        <begin position="287"/>
        <end position="315"/>
    </location>
</feature>
<keyword evidence="4" id="KW-0677">Repeat</keyword>
<gene>
    <name evidence="13" type="ORF">RDWZM_002511</name>
</gene>
<accession>A0A9Q0MDL1</accession>
<feature type="transmembrane region" description="Helical" evidence="11">
    <location>
        <begin position="513"/>
        <end position="533"/>
    </location>
</feature>
<dbReference type="PROSITE" id="PS00028">
    <property type="entry name" value="ZINC_FINGER_C2H2_1"/>
    <property type="match status" value="1"/>
</dbReference>
<keyword evidence="5 9" id="KW-0863">Zinc-finger</keyword>
<evidence type="ECO:0000259" key="12">
    <source>
        <dbReference type="PROSITE" id="PS50157"/>
    </source>
</evidence>
<feature type="region of interest" description="Disordered" evidence="10">
    <location>
        <begin position="20"/>
        <end position="49"/>
    </location>
</feature>
<dbReference type="GO" id="GO:0008270">
    <property type="term" value="F:zinc ion binding"/>
    <property type="evidence" value="ECO:0007669"/>
    <property type="project" value="UniProtKB-KW"/>
</dbReference>
<dbReference type="InterPro" id="IPR018499">
    <property type="entry name" value="Tetraspanin/Peripherin"/>
</dbReference>